<sequence>MANQSQSNSDELALQQINQANEQLEELQNQIKSRKALLEALGGESKFDEEKYLILIKTLENSMQEKEQLAQKQQETIDHQIQLLDEKDQLLNTIQIELQSLKEASAKQVESLQQADQQINQLKLEKESINQNLLDLQKENTDKEKNIKEQEEQLQSLQKKYNEAVEAKNRRQSIEKSISSTKLKSKPSMAQKSQYEIMLDKEQDKGIISDLQQRIQELEKQNFQLKEQTGFQKIKIEQYESSEEIVSIKKLLDEKGEKNKQLQEKIIELESQIAKTLAGDEEQGGDQKVKQIEQELKIVLELEQKKNEEFCNQIDIMNQKNSLLVQEIKMLNENMSFMQKNQNELAEQKDLQINQMMLRLSQLEQALQDKQNEIELLQNESEEKLKKIPQLSSLVQELNNQVQALNQQIEEEKQKHIKNDQEYQNKIQNLSHNYENKIQNLQESYTKMKNQLIEERNTHKSKQEDFDHQLLEKELEIQNLKSEVEVMEKIKNQQSTLITNYRKTIQETKEQIDQKISELDETKFIKEQQDQDLEELREQNNQKENKLKQLAAKMRQIQDKLSQKEDESINFNKIKMMFYNDNERLKTNLVKAQKQLQEYQKKILPQIKKSQEEKDNEVKMVRDMLKSQQTLLRVKENDIIRMKQKISKLEALIDESSNINDNKFHQNNSVFSNRKGENNNINLPPLNDENQVSPLTSIEQIRKQNLKNYQNRILEQQRNVQLFGKNQLKHSSLPSSYANQNIFQFQQNPIGQHSVQNKKTMLNQNPSGNWIPFDEKTIQEGIEDIINQQKKVELQKKLQQGFGLPEKQTVEDDQRWTPVSSNNGRAPSNYSLNNQNMQNDSLLMKKKNYNSVFDLAATKDDIKNAHPNPQFSLSPVRVKIPSMSKKGGNYKIIHPEEQNQEQKTSKFEQIDNSSTDKTIDNTHEKQRTAEENSKQQSHTENNSVSQAEDTHKDEEEDQEIEEENEQEYNNQDEEQDDDDDKEKDNLSNNEEDDEDKQEEEEEQNDENDQD</sequence>
<evidence type="ECO:0000256" key="2">
    <source>
        <dbReference type="SAM" id="MobiDB-lite"/>
    </source>
</evidence>
<name>Q23AP7_TETTS</name>
<feature type="compositionally biased region" description="Polar residues" evidence="2">
    <location>
        <begin position="934"/>
        <end position="947"/>
    </location>
</feature>
<dbReference type="AlphaFoldDB" id="Q23AP7"/>
<dbReference type="RefSeq" id="XP_001013890.2">
    <property type="nucleotide sequence ID" value="XM_001013890.2"/>
</dbReference>
<dbReference type="GeneID" id="7825547"/>
<dbReference type="STRING" id="312017.Q23AP7"/>
<feature type="compositionally biased region" description="Acidic residues" evidence="2">
    <location>
        <begin position="954"/>
        <end position="981"/>
    </location>
</feature>
<feature type="compositionally biased region" description="Polar residues" evidence="2">
    <location>
        <begin position="175"/>
        <end position="190"/>
    </location>
</feature>
<dbReference type="EMBL" id="GG662723">
    <property type="protein sequence ID" value="EAR93645.2"/>
    <property type="molecule type" value="Genomic_DNA"/>
</dbReference>
<feature type="compositionally biased region" description="Polar residues" evidence="2">
    <location>
        <begin position="817"/>
        <end position="833"/>
    </location>
</feature>
<protein>
    <submittedName>
        <fullName evidence="3">Uncharacterized protein</fullName>
    </submittedName>
</protein>
<feature type="compositionally biased region" description="Acidic residues" evidence="2">
    <location>
        <begin position="989"/>
        <end position="1010"/>
    </location>
</feature>
<gene>
    <name evidence="3" type="ORF">TTHERM_00772010</name>
</gene>
<dbReference type="KEGG" id="tet:TTHERM_00772010"/>
<dbReference type="InParanoid" id="Q23AP7"/>
<evidence type="ECO:0000313" key="3">
    <source>
        <dbReference type="EMBL" id="EAR93645.2"/>
    </source>
</evidence>
<feature type="coiled-coil region" evidence="1">
    <location>
        <begin position="201"/>
        <end position="602"/>
    </location>
</feature>
<accession>Q23AP7</accession>
<proteinExistence type="predicted"/>
<evidence type="ECO:0000256" key="1">
    <source>
        <dbReference type="SAM" id="Coils"/>
    </source>
</evidence>
<feature type="compositionally biased region" description="Basic and acidic residues" evidence="2">
    <location>
        <begin position="917"/>
        <end position="933"/>
    </location>
</feature>
<organism evidence="3 4">
    <name type="scientific">Tetrahymena thermophila (strain SB210)</name>
    <dbReference type="NCBI Taxonomy" id="312017"/>
    <lineage>
        <taxon>Eukaryota</taxon>
        <taxon>Sar</taxon>
        <taxon>Alveolata</taxon>
        <taxon>Ciliophora</taxon>
        <taxon>Intramacronucleata</taxon>
        <taxon>Oligohymenophorea</taxon>
        <taxon>Hymenostomatida</taxon>
        <taxon>Tetrahymenina</taxon>
        <taxon>Tetrahymenidae</taxon>
        <taxon>Tetrahymena</taxon>
    </lineage>
</organism>
<dbReference type="HOGENOM" id="CLU_297635_0_0_1"/>
<feature type="region of interest" description="Disordered" evidence="2">
    <location>
        <begin position="171"/>
        <end position="190"/>
    </location>
</feature>
<evidence type="ECO:0000313" key="4">
    <source>
        <dbReference type="Proteomes" id="UP000009168"/>
    </source>
</evidence>
<keyword evidence="1" id="KW-0175">Coiled coil</keyword>
<reference evidence="4" key="1">
    <citation type="journal article" date="2006" name="PLoS Biol.">
        <title>Macronuclear genome sequence of the ciliate Tetrahymena thermophila, a model eukaryote.</title>
        <authorList>
            <person name="Eisen J.A."/>
            <person name="Coyne R.S."/>
            <person name="Wu M."/>
            <person name="Wu D."/>
            <person name="Thiagarajan M."/>
            <person name="Wortman J.R."/>
            <person name="Badger J.H."/>
            <person name="Ren Q."/>
            <person name="Amedeo P."/>
            <person name="Jones K.M."/>
            <person name="Tallon L.J."/>
            <person name="Delcher A.L."/>
            <person name="Salzberg S.L."/>
            <person name="Silva J.C."/>
            <person name="Haas B.J."/>
            <person name="Majoros W.H."/>
            <person name="Farzad M."/>
            <person name="Carlton J.M."/>
            <person name="Smith R.K. Jr."/>
            <person name="Garg J."/>
            <person name="Pearlman R.E."/>
            <person name="Karrer K.M."/>
            <person name="Sun L."/>
            <person name="Manning G."/>
            <person name="Elde N.C."/>
            <person name="Turkewitz A.P."/>
            <person name="Asai D.J."/>
            <person name="Wilkes D.E."/>
            <person name="Wang Y."/>
            <person name="Cai H."/>
            <person name="Collins K."/>
            <person name="Stewart B.A."/>
            <person name="Lee S.R."/>
            <person name="Wilamowska K."/>
            <person name="Weinberg Z."/>
            <person name="Ruzzo W.L."/>
            <person name="Wloga D."/>
            <person name="Gaertig J."/>
            <person name="Frankel J."/>
            <person name="Tsao C.-C."/>
            <person name="Gorovsky M.A."/>
            <person name="Keeling P.J."/>
            <person name="Waller R.F."/>
            <person name="Patron N.J."/>
            <person name="Cherry J.M."/>
            <person name="Stover N.A."/>
            <person name="Krieger C.J."/>
            <person name="del Toro C."/>
            <person name="Ryder H.F."/>
            <person name="Williamson S.C."/>
            <person name="Barbeau R.A."/>
            <person name="Hamilton E.P."/>
            <person name="Orias E."/>
        </authorList>
    </citation>
    <scope>NUCLEOTIDE SEQUENCE [LARGE SCALE GENOMIC DNA]</scope>
    <source>
        <strain evidence="4">SB210</strain>
    </source>
</reference>
<feature type="region of interest" description="Disordered" evidence="2">
    <location>
        <begin position="885"/>
        <end position="1010"/>
    </location>
</feature>
<keyword evidence="4" id="KW-1185">Reference proteome</keyword>
<feature type="region of interest" description="Disordered" evidence="2">
    <location>
        <begin position="808"/>
        <end position="833"/>
    </location>
</feature>
<dbReference type="Proteomes" id="UP000009168">
    <property type="component" value="Unassembled WGS sequence"/>
</dbReference>